<keyword evidence="6" id="KW-0722">Serine protease inhibitor</keyword>
<dbReference type="PANTHER" id="PTHR10083:SF217">
    <property type="entry name" value="BOOPHILIN-H2"/>
    <property type="match status" value="1"/>
</dbReference>
<comment type="subcellular location">
    <subcellularLocation>
        <location evidence="1">Secreted</location>
    </subcellularLocation>
</comment>
<dbReference type="GO" id="GO:0005615">
    <property type="term" value="C:extracellular space"/>
    <property type="evidence" value="ECO:0007669"/>
    <property type="project" value="TreeGrafter"/>
</dbReference>
<evidence type="ECO:0000256" key="7">
    <source>
        <dbReference type="ARBA" id="ARBA00023157"/>
    </source>
</evidence>
<evidence type="ECO:0000256" key="6">
    <source>
        <dbReference type="ARBA" id="ARBA00022900"/>
    </source>
</evidence>
<evidence type="ECO:0000259" key="8">
    <source>
        <dbReference type="PROSITE" id="PS50279"/>
    </source>
</evidence>
<evidence type="ECO:0000256" key="4">
    <source>
        <dbReference type="ARBA" id="ARBA00022656"/>
    </source>
</evidence>
<feature type="domain" description="BPTI/Kunitz inhibitor" evidence="8">
    <location>
        <begin position="22"/>
        <end position="72"/>
    </location>
</feature>
<protein>
    <recommendedName>
        <fullName evidence="8">BPTI/Kunitz inhibitor domain-containing protein</fullName>
    </recommendedName>
</protein>
<dbReference type="PROSITE" id="PS00280">
    <property type="entry name" value="BPTI_KUNITZ_1"/>
    <property type="match status" value="1"/>
</dbReference>
<dbReference type="GeneTree" id="ENSGT01120000274992"/>
<organism evidence="9 10">
    <name type="scientific">Laticauda laticaudata</name>
    <name type="common">Blue-ringed sea krait</name>
    <name type="synonym">Blue-lipped sea krait</name>
    <dbReference type="NCBI Taxonomy" id="8630"/>
    <lineage>
        <taxon>Eukaryota</taxon>
        <taxon>Metazoa</taxon>
        <taxon>Chordata</taxon>
        <taxon>Craniata</taxon>
        <taxon>Vertebrata</taxon>
        <taxon>Euteleostomi</taxon>
        <taxon>Lepidosauria</taxon>
        <taxon>Squamata</taxon>
        <taxon>Bifurcata</taxon>
        <taxon>Unidentata</taxon>
        <taxon>Episquamata</taxon>
        <taxon>Toxicofera</taxon>
        <taxon>Serpentes</taxon>
        <taxon>Colubroidea</taxon>
        <taxon>Elapidae</taxon>
        <taxon>Laticaudinae</taxon>
        <taxon>Laticauda</taxon>
    </lineage>
</organism>
<dbReference type="InterPro" id="IPR002223">
    <property type="entry name" value="Kunitz_BPTI"/>
</dbReference>
<reference evidence="9" key="2">
    <citation type="submission" date="2025-09" db="UniProtKB">
        <authorList>
            <consortium name="Ensembl"/>
        </authorList>
    </citation>
    <scope>IDENTIFICATION</scope>
</reference>
<dbReference type="PANTHER" id="PTHR10083">
    <property type="entry name" value="KUNITZ-TYPE PROTEASE INHIBITOR-RELATED"/>
    <property type="match status" value="1"/>
</dbReference>
<dbReference type="Pfam" id="PF00014">
    <property type="entry name" value="Kunitz_BPTI"/>
    <property type="match status" value="1"/>
</dbReference>
<sequence length="79" mass="8895">QGSSPFVLCTAGASACLRGNICTLPPDRGPCKEKLQRWFYELKTDRCKKFTFGGCEGNANNFNVRWMCRRRCPLHPAAL</sequence>
<dbReference type="GO" id="GO:0004867">
    <property type="term" value="F:serine-type endopeptidase inhibitor activity"/>
    <property type="evidence" value="ECO:0007669"/>
    <property type="project" value="UniProtKB-KW"/>
</dbReference>
<keyword evidence="5" id="KW-0646">Protease inhibitor</keyword>
<evidence type="ECO:0000256" key="3">
    <source>
        <dbReference type="ARBA" id="ARBA00022525"/>
    </source>
</evidence>
<dbReference type="SUPFAM" id="SSF57362">
    <property type="entry name" value="BPTI-like"/>
    <property type="match status" value="1"/>
</dbReference>
<keyword evidence="10" id="KW-1185">Reference proteome</keyword>
<proteinExistence type="inferred from homology"/>
<evidence type="ECO:0000256" key="1">
    <source>
        <dbReference type="ARBA" id="ARBA00004613"/>
    </source>
</evidence>
<keyword evidence="7" id="KW-1015">Disulfide bond</keyword>
<dbReference type="Ensembl" id="ENSLLTT00000015331.1">
    <property type="protein sequence ID" value="ENSLLTP00000014747.1"/>
    <property type="gene ID" value="ENSLLTG00000011312.1"/>
</dbReference>
<evidence type="ECO:0000256" key="5">
    <source>
        <dbReference type="ARBA" id="ARBA00022690"/>
    </source>
</evidence>
<keyword evidence="4" id="KW-0800">Toxin</keyword>
<dbReference type="FunFam" id="4.10.410.10:FF:000011">
    <property type="entry name" value="Tissue factor pathway inhibitor"/>
    <property type="match status" value="1"/>
</dbReference>
<evidence type="ECO:0000313" key="10">
    <source>
        <dbReference type="Proteomes" id="UP000694406"/>
    </source>
</evidence>
<keyword evidence="3" id="KW-0964">Secreted</keyword>
<comment type="similarity">
    <text evidence="2">Belongs to the venom Kunitz-type family.</text>
</comment>
<reference evidence="9" key="1">
    <citation type="submission" date="2025-08" db="UniProtKB">
        <authorList>
            <consortium name="Ensembl"/>
        </authorList>
    </citation>
    <scope>IDENTIFICATION</scope>
</reference>
<name>A0A8C5SA07_LATLA</name>
<evidence type="ECO:0000313" key="9">
    <source>
        <dbReference type="Ensembl" id="ENSLLTP00000014747.1"/>
    </source>
</evidence>
<dbReference type="InterPro" id="IPR050098">
    <property type="entry name" value="TFPI/VKTCI-like"/>
</dbReference>
<dbReference type="AlphaFoldDB" id="A0A8C5SA07"/>
<dbReference type="Gene3D" id="4.10.410.10">
    <property type="entry name" value="Pancreatic trypsin inhibitor Kunitz domain"/>
    <property type="match status" value="1"/>
</dbReference>
<dbReference type="PRINTS" id="PR00759">
    <property type="entry name" value="BASICPTASE"/>
</dbReference>
<dbReference type="PROSITE" id="PS50279">
    <property type="entry name" value="BPTI_KUNITZ_2"/>
    <property type="match status" value="1"/>
</dbReference>
<evidence type="ECO:0000256" key="2">
    <source>
        <dbReference type="ARBA" id="ARBA00008415"/>
    </source>
</evidence>
<dbReference type="SMART" id="SM00131">
    <property type="entry name" value="KU"/>
    <property type="match status" value="1"/>
</dbReference>
<dbReference type="Proteomes" id="UP000694406">
    <property type="component" value="Unplaced"/>
</dbReference>
<dbReference type="CDD" id="cd00109">
    <property type="entry name" value="Kunitz-type"/>
    <property type="match status" value="1"/>
</dbReference>
<dbReference type="InterPro" id="IPR020901">
    <property type="entry name" value="Prtase_inh_Kunz-CS"/>
</dbReference>
<dbReference type="InterPro" id="IPR036880">
    <property type="entry name" value="Kunitz_BPTI_sf"/>
</dbReference>
<accession>A0A8C5SA07</accession>